<feature type="domain" description="ATP-grasp" evidence="5">
    <location>
        <begin position="117"/>
        <end position="304"/>
    </location>
</feature>
<dbReference type="SUPFAM" id="SSF56059">
    <property type="entry name" value="Glutathione synthetase ATP-binding domain-like"/>
    <property type="match status" value="1"/>
</dbReference>
<evidence type="ECO:0000256" key="3">
    <source>
        <dbReference type="ARBA" id="ARBA00022840"/>
    </source>
</evidence>
<proteinExistence type="predicted"/>
<evidence type="ECO:0000256" key="1">
    <source>
        <dbReference type="ARBA" id="ARBA00022598"/>
    </source>
</evidence>
<dbReference type="GO" id="GO:0005524">
    <property type="term" value="F:ATP binding"/>
    <property type="evidence" value="ECO:0007669"/>
    <property type="project" value="UniProtKB-UniRule"/>
</dbReference>
<dbReference type="GO" id="GO:0046872">
    <property type="term" value="F:metal ion binding"/>
    <property type="evidence" value="ECO:0007669"/>
    <property type="project" value="InterPro"/>
</dbReference>
<dbReference type="GO" id="GO:0016874">
    <property type="term" value="F:ligase activity"/>
    <property type="evidence" value="ECO:0007669"/>
    <property type="project" value="UniProtKB-KW"/>
</dbReference>
<dbReference type="Gene3D" id="3.40.50.20">
    <property type="match status" value="1"/>
</dbReference>
<dbReference type="Pfam" id="PF18130">
    <property type="entry name" value="ATPgrasp_N"/>
    <property type="match status" value="1"/>
</dbReference>
<keyword evidence="2 4" id="KW-0547">Nucleotide-binding</keyword>
<dbReference type="EMBL" id="JABEQJ010000038">
    <property type="protein sequence ID" value="MBB2162443.1"/>
    <property type="molecule type" value="Genomic_DNA"/>
</dbReference>
<dbReference type="InterPro" id="IPR041472">
    <property type="entry name" value="BL00235/CARNS1_N"/>
</dbReference>
<dbReference type="Gene3D" id="3.30.470.20">
    <property type="entry name" value="ATP-grasp fold, B domain"/>
    <property type="match status" value="1"/>
</dbReference>
<dbReference type="PANTHER" id="PTHR43585">
    <property type="entry name" value="FUMIPYRROLE BIOSYNTHESIS PROTEIN C"/>
    <property type="match status" value="1"/>
</dbReference>
<evidence type="ECO:0000256" key="2">
    <source>
        <dbReference type="ARBA" id="ARBA00022741"/>
    </source>
</evidence>
<protein>
    <submittedName>
        <fullName evidence="6">ATP-grasp domain-containing protein</fullName>
    </submittedName>
</protein>
<comment type="caution">
    <text evidence="6">The sequence shown here is derived from an EMBL/GenBank/DDBJ whole genome shotgun (WGS) entry which is preliminary data.</text>
</comment>
<keyword evidence="3 4" id="KW-0067">ATP-binding</keyword>
<dbReference type="Pfam" id="PF13535">
    <property type="entry name" value="ATP-grasp_4"/>
    <property type="match status" value="1"/>
</dbReference>
<keyword evidence="1" id="KW-0436">Ligase</keyword>
<evidence type="ECO:0000313" key="7">
    <source>
        <dbReference type="Proteomes" id="UP000589085"/>
    </source>
</evidence>
<dbReference type="InterPro" id="IPR040570">
    <property type="entry name" value="LAL_C2"/>
</dbReference>
<evidence type="ECO:0000256" key="4">
    <source>
        <dbReference type="PROSITE-ProRule" id="PRU00409"/>
    </source>
</evidence>
<dbReference type="RefSeq" id="WP_182999263.1">
    <property type="nucleotide sequence ID" value="NZ_JABEQJ010000038.1"/>
</dbReference>
<dbReference type="PROSITE" id="PS50975">
    <property type="entry name" value="ATP_GRASP"/>
    <property type="match status" value="1"/>
</dbReference>
<name>A0A7W4IGI1_9PROT</name>
<dbReference type="PANTHER" id="PTHR43585:SF2">
    <property type="entry name" value="ATP-GRASP ENZYME FSQD"/>
    <property type="match status" value="1"/>
</dbReference>
<dbReference type="Proteomes" id="UP000589085">
    <property type="component" value="Unassembled WGS sequence"/>
</dbReference>
<sequence length="402" mass="43125">MTERNADSNTIVIFGGRGHLLERAAGLGLKTILVEEPSEMQSEWFGLASKTLLLPYKRSDDYIGCLAALHERDPLLAMISVNEIGLSAAAAASEALDLPHLSMEGIRCIRDKHLFRQALQGDLGVRAAAVSNPDDVVEFGEQNGWPLVLKPRQGTGSTGVRRIASSEDCVQLELADESGYLVEEFLFGRELSVESFSFGGRHLIVAINEETNGGGSIQNEFLEIAHQLPACLTEREVSAVHDVVIKMLDKVNISDGASHTEVILTHGGPRIVETHARIGGDHITDMIYALSGLDLVRLSVGWAAKKIAPLEVPPQMHGGAAIRYFTAAPGKVVSVGMSAPWRYYPGVIDLQLTATPGSVVGPTAKSSDRLGYVMAVGQNSSVAAETCKRVVEAIEIKTIPLS</sequence>
<evidence type="ECO:0000259" key="5">
    <source>
        <dbReference type="PROSITE" id="PS50975"/>
    </source>
</evidence>
<accession>A0A7W4IGI1</accession>
<evidence type="ECO:0000313" key="6">
    <source>
        <dbReference type="EMBL" id="MBB2162443.1"/>
    </source>
</evidence>
<dbReference type="Pfam" id="PF18603">
    <property type="entry name" value="LAL_C2"/>
    <property type="match status" value="1"/>
</dbReference>
<gene>
    <name evidence="6" type="ORF">HLH48_20190</name>
</gene>
<dbReference type="InterPro" id="IPR052032">
    <property type="entry name" value="ATP-dep_AA_Ligase"/>
</dbReference>
<organism evidence="6 7">
    <name type="scientific">Gluconacetobacter sacchari</name>
    <dbReference type="NCBI Taxonomy" id="92759"/>
    <lineage>
        <taxon>Bacteria</taxon>
        <taxon>Pseudomonadati</taxon>
        <taxon>Pseudomonadota</taxon>
        <taxon>Alphaproteobacteria</taxon>
        <taxon>Acetobacterales</taxon>
        <taxon>Acetobacteraceae</taxon>
        <taxon>Gluconacetobacter</taxon>
    </lineage>
</organism>
<dbReference type="InterPro" id="IPR011761">
    <property type="entry name" value="ATP-grasp"/>
</dbReference>
<dbReference type="AlphaFoldDB" id="A0A7W4IGI1"/>
<reference evidence="6 7" key="1">
    <citation type="submission" date="2020-04" db="EMBL/GenBank/DDBJ databases">
        <title>Description of novel Gluconacetobacter.</title>
        <authorList>
            <person name="Sombolestani A."/>
        </authorList>
    </citation>
    <scope>NUCLEOTIDE SEQUENCE [LARGE SCALE GENOMIC DNA]</scope>
    <source>
        <strain evidence="6 7">LMG 19747</strain>
    </source>
</reference>